<evidence type="ECO:0000256" key="2">
    <source>
        <dbReference type="ARBA" id="ARBA00022729"/>
    </source>
</evidence>
<evidence type="ECO:0000313" key="7">
    <source>
        <dbReference type="EMBL" id="QBX57030.1"/>
    </source>
</evidence>
<dbReference type="PROSITE" id="PS00523">
    <property type="entry name" value="SULFATASE_1"/>
    <property type="match status" value="1"/>
</dbReference>
<comment type="similarity">
    <text evidence="1">Belongs to the sulfatase family.</text>
</comment>
<dbReference type="SUPFAM" id="SSF53649">
    <property type="entry name" value="Alkaline phosphatase-like"/>
    <property type="match status" value="1"/>
</dbReference>
<keyword evidence="8" id="KW-1185">Reference proteome</keyword>
<dbReference type="GO" id="GO:0016787">
    <property type="term" value="F:hydrolase activity"/>
    <property type="evidence" value="ECO:0007669"/>
    <property type="project" value="UniProtKB-KW"/>
</dbReference>
<sequence>MGAVRVLVIGDGGFTLAAHSGSSTLGRGGATPYPWRDRWQADGGRQRPGEGRFMRVWAQSLATGVLVVLVAALATTTVGASRGNAGASLTAASGESAARPNVVFVLTDDMRDDDLVHMPITRRLLVDQGMEFTDAISPHPLCCPARAQLVTGQYAQNNGVQHNRGPYGGFPALDPTRESSSWFRDAGYQTGFVGKFLNGYGPGDVEPSGWTRWDALQTGVYDYFDFTMSGDGSARRFTDSYVTEVISRRTDDLVREFSATTDPFVVFAWHVAPHYRIARGSGPTVPPPAPQDRRLFEDIHPVPLSDPAFNEAEISDQPTYFRDRPFVEPAEVAEHHRARLRSLQSVDRAVGSLIDTLAATGELEDTYIVFSSDNGYSLGEHRYVGKDKLTRSSLQVPLVVRGPGIAPGTSSDLPATLVDVPATIAGLAGVSPGWVVDGTSLAPTLEGAAQPFRDTTLVQTGSALGDGWGYRGVRTARYLYAVDGADGILYDTEVDPHETVNRFSDPAYAEVREALDRRRDQLVDCSGWTCNQVFGPLPEPAERPDRGIR</sequence>
<dbReference type="InterPro" id="IPR024607">
    <property type="entry name" value="Sulfatase_CS"/>
</dbReference>
<keyword evidence="5" id="KW-1133">Transmembrane helix</keyword>
<evidence type="ECO:0000256" key="4">
    <source>
        <dbReference type="ARBA" id="ARBA00023180"/>
    </source>
</evidence>
<dbReference type="PANTHER" id="PTHR43108:SF8">
    <property type="entry name" value="SD21168P"/>
    <property type="match status" value="1"/>
</dbReference>
<dbReference type="CDD" id="cd16147">
    <property type="entry name" value="G6S"/>
    <property type="match status" value="1"/>
</dbReference>
<dbReference type="KEGG" id="nsn:EXE58_17380"/>
<dbReference type="InterPro" id="IPR017850">
    <property type="entry name" value="Alkaline_phosphatase_core_sf"/>
</dbReference>
<reference evidence="7 8" key="1">
    <citation type="submission" date="2019-03" db="EMBL/GenBank/DDBJ databases">
        <title>Three New Species of Nocardioides, Nocardioides euryhalodurans sp. nov., Nocardioides seonyuensis sp. nov. and Nocardioides eburneoflavus sp. nov. Iolated from Soil.</title>
        <authorList>
            <person name="Roh S.G."/>
            <person name="Lee C."/>
            <person name="Kim M.-K."/>
            <person name="Kim S.B."/>
        </authorList>
    </citation>
    <scope>NUCLEOTIDE SEQUENCE [LARGE SCALE GENOMIC DNA]</scope>
    <source>
        <strain evidence="7 8">MMS17-SY207-3</strain>
    </source>
</reference>
<protein>
    <recommendedName>
        <fullName evidence="6">Sulfatase N-terminal domain-containing protein</fullName>
    </recommendedName>
</protein>
<keyword evidence="5" id="KW-0812">Transmembrane</keyword>
<dbReference type="OrthoDB" id="9777306at2"/>
<dbReference type="EMBL" id="CP038436">
    <property type="protein sequence ID" value="QBX57030.1"/>
    <property type="molecule type" value="Genomic_DNA"/>
</dbReference>
<feature type="domain" description="Sulfatase N-terminal" evidence="6">
    <location>
        <begin position="100"/>
        <end position="430"/>
    </location>
</feature>
<keyword evidence="3" id="KW-0378">Hydrolase</keyword>
<evidence type="ECO:0000313" key="8">
    <source>
        <dbReference type="Proteomes" id="UP000294853"/>
    </source>
</evidence>
<organism evidence="7 8">
    <name type="scientific">Nocardioides seonyuensis</name>
    <dbReference type="NCBI Taxonomy" id="2518371"/>
    <lineage>
        <taxon>Bacteria</taxon>
        <taxon>Bacillati</taxon>
        <taxon>Actinomycetota</taxon>
        <taxon>Actinomycetes</taxon>
        <taxon>Propionibacteriales</taxon>
        <taxon>Nocardioidaceae</taxon>
        <taxon>Nocardioides</taxon>
    </lineage>
</organism>
<gene>
    <name evidence="7" type="ORF">EXE58_17380</name>
</gene>
<dbReference type="Gene3D" id="3.40.720.10">
    <property type="entry name" value="Alkaline Phosphatase, subunit A"/>
    <property type="match status" value="1"/>
</dbReference>
<keyword evidence="2" id="KW-0732">Signal</keyword>
<evidence type="ECO:0000259" key="6">
    <source>
        <dbReference type="Pfam" id="PF00884"/>
    </source>
</evidence>
<name>A0A4P7IJV9_9ACTN</name>
<feature type="transmembrane region" description="Helical" evidence="5">
    <location>
        <begin position="56"/>
        <end position="74"/>
    </location>
</feature>
<accession>A0A4P7IJV9</accession>
<dbReference type="PANTHER" id="PTHR43108">
    <property type="entry name" value="N-ACETYLGLUCOSAMINE-6-SULFATASE FAMILY MEMBER"/>
    <property type="match status" value="1"/>
</dbReference>
<evidence type="ECO:0000256" key="5">
    <source>
        <dbReference type="SAM" id="Phobius"/>
    </source>
</evidence>
<dbReference type="Pfam" id="PF00884">
    <property type="entry name" value="Sulfatase"/>
    <property type="match status" value="1"/>
</dbReference>
<keyword evidence="4" id="KW-0325">Glycoprotein</keyword>
<proteinExistence type="inferred from homology"/>
<dbReference type="InterPro" id="IPR000917">
    <property type="entry name" value="Sulfatase_N"/>
</dbReference>
<evidence type="ECO:0000256" key="1">
    <source>
        <dbReference type="ARBA" id="ARBA00008779"/>
    </source>
</evidence>
<keyword evidence="5" id="KW-0472">Membrane</keyword>
<evidence type="ECO:0000256" key="3">
    <source>
        <dbReference type="ARBA" id="ARBA00022801"/>
    </source>
</evidence>
<dbReference type="Proteomes" id="UP000294853">
    <property type="component" value="Chromosome"/>
</dbReference>
<dbReference type="AlphaFoldDB" id="A0A4P7IJV9"/>